<dbReference type="GeneID" id="34465146"/>
<keyword evidence="3" id="KW-1185">Reference proteome</keyword>
<organism evidence="2 3">
    <name type="scientific">Aspergillus glaucus CBS 516.65</name>
    <dbReference type="NCBI Taxonomy" id="1160497"/>
    <lineage>
        <taxon>Eukaryota</taxon>
        <taxon>Fungi</taxon>
        <taxon>Dikarya</taxon>
        <taxon>Ascomycota</taxon>
        <taxon>Pezizomycotina</taxon>
        <taxon>Eurotiomycetes</taxon>
        <taxon>Eurotiomycetidae</taxon>
        <taxon>Eurotiales</taxon>
        <taxon>Aspergillaceae</taxon>
        <taxon>Aspergillus</taxon>
        <taxon>Aspergillus subgen. Aspergillus</taxon>
    </lineage>
</organism>
<dbReference type="VEuPathDB" id="FungiDB:ASPGLDRAFT_653376"/>
<evidence type="ECO:0008006" key="4">
    <source>
        <dbReference type="Google" id="ProtNLM"/>
    </source>
</evidence>
<protein>
    <recommendedName>
        <fullName evidence="4">Ankyrin repeat protein</fullName>
    </recommendedName>
</protein>
<gene>
    <name evidence="2" type="ORF">ASPGLDRAFT_653376</name>
</gene>
<dbReference type="EMBL" id="KV878906">
    <property type="protein sequence ID" value="OJJ81267.1"/>
    <property type="molecule type" value="Genomic_DNA"/>
</dbReference>
<evidence type="ECO:0000313" key="3">
    <source>
        <dbReference type="Proteomes" id="UP000184300"/>
    </source>
</evidence>
<name>A0A1L9VBF6_ASPGL</name>
<proteinExistence type="predicted"/>
<evidence type="ECO:0000256" key="1">
    <source>
        <dbReference type="SAM" id="MobiDB-lite"/>
    </source>
</evidence>
<feature type="compositionally biased region" description="Basic and acidic residues" evidence="1">
    <location>
        <begin position="1"/>
        <end position="19"/>
    </location>
</feature>
<feature type="region of interest" description="Disordered" evidence="1">
    <location>
        <begin position="1"/>
        <end position="39"/>
    </location>
</feature>
<reference evidence="3" key="1">
    <citation type="journal article" date="2017" name="Genome Biol.">
        <title>Comparative genomics reveals high biological diversity and specific adaptations in the industrially and medically important fungal genus Aspergillus.</title>
        <authorList>
            <person name="de Vries R.P."/>
            <person name="Riley R."/>
            <person name="Wiebenga A."/>
            <person name="Aguilar-Osorio G."/>
            <person name="Amillis S."/>
            <person name="Uchima C.A."/>
            <person name="Anderluh G."/>
            <person name="Asadollahi M."/>
            <person name="Askin M."/>
            <person name="Barry K."/>
            <person name="Battaglia E."/>
            <person name="Bayram O."/>
            <person name="Benocci T."/>
            <person name="Braus-Stromeyer S.A."/>
            <person name="Caldana C."/>
            <person name="Canovas D."/>
            <person name="Cerqueira G.C."/>
            <person name="Chen F."/>
            <person name="Chen W."/>
            <person name="Choi C."/>
            <person name="Clum A."/>
            <person name="Dos Santos R.A."/>
            <person name="Damasio A.R."/>
            <person name="Diallinas G."/>
            <person name="Emri T."/>
            <person name="Fekete E."/>
            <person name="Flipphi M."/>
            <person name="Freyberg S."/>
            <person name="Gallo A."/>
            <person name="Gournas C."/>
            <person name="Habgood R."/>
            <person name="Hainaut M."/>
            <person name="Harispe M.L."/>
            <person name="Henrissat B."/>
            <person name="Hilden K.S."/>
            <person name="Hope R."/>
            <person name="Hossain A."/>
            <person name="Karabika E."/>
            <person name="Karaffa L."/>
            <person name="Karanyi Z."/>
            <person name="Krasevec N."/>
            <person name="Kuo A."/>
            <person name="Kusch H."/>
            <person name="LaButti K."/>
            <person name="Lagendijk E.L."/>
            <person name="Lapidus A."/>
            <person name="Levasseur A."/>
            <person name="Lindquist E."/>
            <person name="Lipzen A."/>
            <person name="Logrieco A.F."/>
            <person name="MacCabe A."/>
            <person name="Maekelae M.R."/>
            <person name="Malavazi I."/>
            <person name="Melin P."/>
            <person name="Meyer V."/>
            <person name="Mielnichuk N."/>
            <person name="Miskei M."/>
            <person name="Molnar A.P."/>
            <person name="Mule G."/>
            <person name="Ngan C.Y."/>
            <person name="Orejas M."/>
            <person name="Orosz E."/>
            <person name="Ouedraogo J.P."/>
            <person name="Overkamp K.M."/>
            <person name="Park H.-S."/>
            <person name="Perrone G."/>
            <person name="Piumi F."/>
            <person name="Punt P.J."/>
            <person name="Ram A.F."/>
            <person name="Ramon A."/>
            <person name="Rauscher S."/>
            <person name="Record E."/>
            <person name="Riano-Pachon D.M."/>
            <person name="Robert V."/>
            <person name="Roehrig J."/>
            <person name="Ruller R."/>
            <person name="Salamov A."/>
            <person name="Salih N.S."/>
            <person name="Samson R.A."/>
            <person name="Sandor E."/>
            <person name="Sanguinetti M."/>
            <person name="Schuetze T."/>
            <person name="Sepcic K."/>
            <person name="Shelest E."/>
            <person name="Sherlock G."/>
            <person name="Sophianopoulou V."/>
            <person name="Squina F.M."/>
            <person name="Sun H."/>
            <person name="Susca A."/>
            <person name="Todd R.B."/>
            <person name="Tsang A."/>
            <person name="Unkles S.E."/>
            <person name="van de Wiele N."/>
            <person name="van Rossen-Uffink D."/>
            <person name="Oliveira J.V."/>
            <person name="Vesth T.C."/>
            <person name="Visser J."/>
            <person name="Yu J.-H."/>
            <person name="Zhou M."/>
            <person name="Andersen M.R."/>
            <person name="Archer D.B."/>
            <person name="Baker S.E."/>
            <person name="Benoit I."/>
            <person name="Brakhage A.A."/>
            <person name="Braus G.H."/>
            <person name="Fischer R."/>
            <person name="Frisvad J.C."/>
            <person name="Goldman G.H."/>
            <person name="Houbraken J."/>
            <person name="Oakley B."/>
            <person name="Pocsi I."/>
            <person name="Scazzocchio C."/>
            <person name="Seiboth B."/>
            <person name="vanKuyk P.A."/>
            <person name="Wortman J."/>
            <person name="Dyer P.S."/>
            <person name="Grigoriev I.V."/>
        </authorList>
    </citation>
    <scope>NUCLEOTIDE SEQUENCE [LARGE SCALE GENOMIC DNA]</scope>
    <source>
        <strain evidence="3">CBS 516.65</strain>
    </source>
</reference>
<evidence type="ECO:0000313" key="2">
    <source>
        <dbReference type="EMBL" id="OJJ81267.1"/>
    </source>
</evidence>
<dbReference type="Proteomes" id="UP000184300">
    <property type="component" value="Unassembled WGS sequence"/>
</dbReference>
<dbReference type="RefSeq" id="XP_022397965.1">
    <property type="nucleotide sequence ID" value="XM_022548886.1"/>
</dbReference>
<dbReference type="AlphaFoldDB" id="A0A1L9VBF6"/>
<accession>A0A1L9VBF6</accession>
<sequence length="250" mass="28582">MSSIVKPKDDKEKKKDKNTSARKQQQRRNRFNEDVPTIDNPTRILERAAEVDFRNKQEADSFKSQYNETFVKAASAKGGTNVLHKLAESKWLQEKVDGFLGWLLKDYYALLEKGGDDLNPLQLAIKSENDEFVKSVLAYPGLKNMGSVLKHASRYGNSLHIAVLSDCPELRAVIDYFRKKVFMTKALDVLSDKTSFPRVENYFDIKFKKLLLDDVQSSTMHPSFHSTAIQESDWNKKSKQALSTLLDTLK</sequence>
<dbReference type="STRING" id="1160497.A0A1L9VBF6"/>